<organism evidence="2 3">
    <name type="scientific">Dolichospermum heterosporum TAC447</name>
    <dbReference type="NCBI Taxonomy" id="747523"/>
    <lineage>
        <taxon>Bacteria</taxon>
        <taxon>Bacillati</taxon>
        <taxon>Cyanobacteriota</taxon>
        <taxon>Cyanophyceae</taxon>
        <taxon>Nostocales</taxon>
        <taxon>Aphanizomenonaceae</taxon>
        <taxon>Dolichospermum</taxon>
        <taxon>Dolichospermum heterosporum</taxon>
    </lineage>
</organism>
<reference evidence="2" key="1">
    <citation type="submission" date="2022-06" db="EMBL/GenBank/DDBJ databases">
        <title>Nostosin G and Spiroidesin B from the Cyanobacterium Dolichospermum sp. NIES-1697.</title>
        <authorList>
            <person name="Phan C.-S."/>
            <person name="Mehjabin J.J."/>
            <person name="Anas A.R.J."/>
            <person name="Hayasaka M."/>
            <person name="Onoki R."/>
            <person name="Wang J."/>
            <person name="Umezawa T."/>
            <person name="Washio K."/>
            <person name="Morikawa M."/>
            <person name="Okino T."/>
        </authorList>
    </citation>
    <scope>NUCLEOTIDE SEQUENCE</scope>
    <source>
        <strain evidence="2">NIES-1697</strain>
    </source>
</reference>
<accession>A0ABY5M2Y4</accession>
<evidence type="ECO:0000313" key="3">
    <source>
        <dbReference type="Proteomes" id="UP001057561"/>
    </source>
</evidence>
<keyword evidence="3" id="KW-1185">Reference proteome</keyword>
<proteinExistence type="predicted"/>
<evidence type="ECO:0000259" key="1">
    <source>
        <dbReference type="Pfam" id="PF18737"/>
    </source>
</evidence>
<dbReference type="Pfam" id="PF18737">
    <property type="entry name" value="HEPN_MAE_28990"/>
    <property type="match status" value="1"/>
</dbReference>
<sequence length="236" mass="27367">MRSTLFEDFDKRAQEVRRYFIFLKNLEQGSIQLSMGNTNNTKIKPINNDLEKTLKATGFLLLYNLVESTMRNAIETIFDELKTKNISFDDVRDEIKKIVIDNLKDKDNKSTKDILVTVQNISVDIISATFNRDRLFSGNIDGQRIKDIAEMYGFSYKTNARKTGNGKDLQRIKDHRKDLTHGFKSFEKVGRDATSDELLEIQKRVICYLRGILENIESYLSNEKYLKVNVENSENS</sequence>
<protein>
    <submittedName>
        <fullName evidence="2">MAE_28990/MAE_18760 family HEPN-like nuclease</fullName>
    </submittedName>
</protein>
<gene>
    <name evidence="2" type="ORF">NG743_09645</name>
</gene>
<dbReference type="RefSeq" id="WP_257121912.1">
    <property type="nucleotide sequence ID" value="NZ_CP099464.1"/>
</dbReference>
<dbReference type="EMBL" id="CP099464">
    <property type="protein sequence ID" value="UUO17220.1"/>
    <property type="molecule type" value="Genomic_DNA"/>
</dbReference>
<name>A0ABY5M2Y4_9CYAN</name>
<dbReference type="InterPro" id="IPR040788">
    <property type="entry name" value="HEPN_MAE_28990"/>
</dbReference>
<evidence type="ECO:0000313" key="2">
    <source>
        <dbReference type="EMBL" id="UUO17220.1"/>
    </source>
</evidence>
<feature type="domain" description="MAE-28990/MAE-18760-like HEPN" evidence="1">
    <location>
        <begin position="1"/>
        <end position="225"/>
    </location>
</feature>
<dbReference type="Proteomes" id="UP001057561">
    <property type="component" value="Chromosome"/>
</dbReference>